<keyword evidence="1" id="KW-1133">Transmembrane helix</keyword>
<sequence length="145" mass="15206">MAQLVSLAIRTLHVLAITVVVGSTAALWYGYRTGVTKGIAAARRYEWLFWGALGVVVLTGVGNLGALGPPGPATDWGRTLLAKLALVLALVVGSAVRTLVVARADDNRYSHEGITQVRRALGKYYGATTGVLLTLVVLAEVLAHG</sequence>
<gene>
    <name evidence="3" type="ORF">GCM10009030_34750</name>
</gene>
<evidence type="ECO:0000256" key="1">
    <source>
        <dbReference type="SAM" id="Phobius"/>
    </source>
</evidence>
<reference evidence="3" key="2">
    <citation type="submission" date="2020-09" db="EMBL/GenBank/DDBJ databases">
        <authorList>
            <person name="Sun Q."/>
            <person name="Ohkuma M."/>
        </authorList>
    </citation>
    <scope>NUCLEOTIDE SEQUENCE</scope>
    <source>
        <strain evidence="3">JCM 17820</strain>
    </source>
</reference>
<proteinExistence type="predicted"/>
<feature type="transmembrane region" description="Helical" evidence="1">
    <location>
        <begin position="124"/>
        <end position="143"/>
    </location>
</feature>
<dbReference type="InterPro" id="IPR008457">
    <property type="entry name" value="Cu-R_CopD_dom"/>
</dbReference>
<evidence type="ECO:0000313" key="3">
    <source>
        <dbReference type="EMBL" id="GGO01276.1"/>
    </source>
</evidence>
<evidence type="ECO:0000259" key="2">
    <source>
        <dbReference type="Pfam" id="PF05425"/>
    </source>
</evidence>
<reference evidence="3" key="1">
    <citation type="journal article" date="2014" name="Int. J. Syst. Evol. Microbiol.">
        <title>Complete genome sequence of Corynebacterium casei LMG S-19264T (=DSM 44701T), isolated from a smear-ripened cheese.</title>
        <authorList>
            <consortium name="US DOE Joint Genome Institute (JGI-PGF)"/>
            <person name="Walter F."/>
            <person name="Albersmeier A."/>
            <person name="Kalinowski J."/>
            <person name="Ruckert C."/>
        </authorList>
    </citation>
    <scope>NUCLEOTIDE SEQUENCE</scope>
    <source>
        <strain evidence="3">JCM 17820</strain>
    </source>
</reference>
<keyword evidence="4" id="KW-1185">Reference proteome</keyword>
<dbReference type="EMBL" id="BMOU01000006">
    <property type="protein sequence ID" value="GGO01276.1"/>
    <property type="molecule type" value="Genomic_DNA"/>
</dbReference>
<keyword evidence="1" id="KW-0472">Membrane</keyword>
<dbReference type="AlphaFoldDB" id="A0A830GPV1"/>
<keyword evidence="1" id="KW-0812">Transmembrane</keyword>
<organism evidence="3 4">
    <name type="scientific">Haloarcula pellucida</name>
    <dbReference type="NCBI Taxonomy" id="1427151"/>
    <lineage>
        <taxon>Archaea</taxon>
        <taxon>Methanobacteriati</taxon>
        <taxon>Methanobacteriota</taxon>
        <taxon>Stenosarchaea group</taxon>
        <taxon>Halobacteria</taxon>
        <taxon>Halobacteriales</taxon>
        <taxon>Haloarculaceae</taxon>
        <taxon>Haloarcula</taxon>
    </lineage>
</organism>
<evidence type="ECO:0000313" key="4">
    <source>
        <dbReference type="Proteomes" id="UP000605784"/>
    </source>
</evidence>
<accession>A0A830GPV1</accession>
<dbReference type="Proteomes" id="UP000605784">
    <property type="component" value="Unassembled WGS sequence"/>
</dbReference>
<name>A0A830GPV1_9EURY</name>
<dbReference type="Pfam" id="PF05425">
    <property type="entry name" value="CopD"/>
    <property type="match status" value="1"/>
</dbReference>
<dbReference type="GO" id="GO:0016020">
    <property type="term" value="C:membrane"/>
    <property type="evidence" value="ECO:0007669"/>
    <property type="project" value="InterPro"/>
</dbReference>
<feature type="domain" description="Copper resistance protein D" evidence="2">
    <location>
        <begin position="40"/>
        <end position="141"/>
    </location>
</feature>
<feature type="transmembrane region" description="Helical" evidence="1">
    <location>
        <begin position="47"/>
        <end position="68"/>
    </location>
</feature>
<feature type="transmembrane region" description="Helical" evidence="1">
    <location>
        <begin position="80"/>
        <end position="104"/>
    </location>
</feature>
<feature type="transmembrane region" description="Helical" evidence="1">
    <location>
        <begin position="12"/>
        <end position="31"/>
    </location>
</feature>
<comment type="caution">
    <text evidence="3">The sequence shown here is derived from an EMBL/GenBank/DDBJ whole genome shotgun (WGS) entry which is preliminary data.</text>
</comment>
<protein>
    <recommendedName>
        <fullName evidence="2">Copper resistance protein D domain-containing protein</fullName>
    </recommendedName>
</protein>
<dbReference type="RefSeq" id="WP_189001112.1">
    <property type="nucleotide sequence ID" value="NZ_BMOU01000006.1"/>
</dbReference>